<organism evidence="2 3">
    <name type="scientific">Asanoa hainanensis</name>
    <dbReference type="NCBI Taxonomy" id="560556"/>
    <lineage>
        <taxon>Bacteria</taxon>
        <taxon>Bacillati</taxon>
        <taxon>Actinomycetota</taxon>
        <taxon>Actinomycetes</taxon>
        <taxon>Micromonosporales</taxon>
        <taxon>Micromonosporaceae</taxon>
        <taxon>Asanoa</taxon>
    </lineage>
</organism>
<evidence type="ECO:0000256" key="1">
    <source>
        <dbReference type="SAM" id="MobiDB-lite"/>
    </source>
</evidence>
<name>A0A239M4E1_9ACTN</name>
<keyword evidence="3" id="KW-1185">Reference proteome</keyword>
<sequence length="90" mass="9696">MQDLEGDMLRAVAALSGAVDFLHRYDRLQAALRIEAGTTPSALTTTAEDGLAAAHRVLDTLRSPNGRPVRAEPFIPAQRTSRDRLGDPGE</sequence>
<feature type="compositionally biased region" description="Basic and acidic residues" evidence="1">
    <location>
        <begin position="80"/>
        <end position="90"/>
    </location>
</feature>
<protein>
    <submittedName>
        <fullName evidence="2">Uncharacterized protein</fullName>
    </submittedName>
</protein>
<dbReference type="EMBL" id="FZPH01000005">
    <property type="protein sequence ID" value="SNT36834.1"/>
    <property type="molecule type" value="Genomic_DNA"/>
</dbReference>
<reference evidence="2 3" key="1">
    <citation type="submission" date="2017-06" db="EMBL/GenBank/DDBJ databases">
        <authorList>
            <person name="Kim H.J."/>
            <person name="Triplett B.A."/>
        </authorList>
    </citation>
    <scope>NUCLEOTIDE SEQUENCE [LARGE SCALE GENOMIC DNA]</scope>
    <source>
        <strain evidence="2 3">CGMCC 4.5593</strain>
    </source>
</reference>
<evidence type="ECO:0000313" key="2">
    <source>
        <dbReference type="EMBL" id="SNT36834.1"/>
    </source>
</evidence>
<accession>A0A239M4E1</accession>
<feature type="region of interest" description="Disordered" evidence="1">
    <location>
        <begin position="62"/>
        <end position="90"/>
    </location>
</feature>
<gene>
    <name evidence="2" type="ORF">SAMN05421812_10565</name>
</gene>
<dbReference type="RefSeq" id="WP_089248805.1">
    <property type="nucleotide sequence ID" value="NZ_FZPH01000005.1"/>
</dbReference>
<proteinExistence type="predicted"/>
<dbReference type="AlphaFoldDB" id="A0A239M4E1"/>
<evidence type="ECO:0000313" key="3">
    <source>
        <dbReference type="Proteomes" id="UP000198362"/>
    </source>
</evidence>
<dbReference type="Proteomes" id="UP000198362">
    <property type="component" value="Unassembled WGS sequence"/>
</dbReference>
<dbReference type="OrthoDB" id="3386047at2"/>